<dbReference type="Proteomes" id="UP000694044">
    <property type="component" value="Unassembled WGS sequence"/>
</dbReference>
<dbReference type="GO" id="GO:0016491">
    <property type="term" value="F:oxidoreductase activity"/>
    <property type="evidence" value="ECO:0007669"/>
    <property type="project" value="UniProtKB-KW"/>
</dbReference>
<gene>
    <name evidence="6" type="ORF">PHYPSEUDO_009771</name>
</gene>
<evidence type="ECO:0000256" key="1">
    <source>
        <dbReference type="ARBA" id="ARBA00022857"/>
    </source>
</evidence>
<dbReference type="SMART" id="SM00674">
    <property type="entry name" value="CENPB"/>
    <property type="match status" value="1"/>
</dbReference>
<dbReference type="PANTHER" id="PTHR43544">
    <property type="entry name" value="SHORT-CHAIN DEHYDROGENASE/REDUCTASE"/>
    <property type="match status" value="1"/>
</dbReference>
<dbReference type="InterPro" id="IPR002347">
    <property type="entry name" value="SDR_fam"/>
</dbReference>
<reference evidence="6" key="1">
    <citation type="submission" date="2021-02" db="EMBL/GenBank/DDBJ databases">
        <authorList>
            <person name="Palmer J.M."/>
        </authorList>
    </citation>
    <scope>NUCLEOTIDE SEQUENCE</scope>
    <source>
        <strain evidence="6">SCRP734</strain>
    </source>
</reference>
<keyword evidence="2" id="KW-0560">Oxidoreductase</keyword>
<accession>A0A8T1VCJ3</accession>
<proteinExistence type="predicted"/>
<feature type="compositionally biased region" description="Low complexity" evidence="4">
    <location>
        <begin position="163"/>
        <end position="187"/>
    </location>
</feature>
<sequence length="439" mass="47568">MVQWMTVAQKFELIQKHRQNPSLSTRKLALWAHEAFNLPAGPTAATVSRVLKSAAEIEDKQRLGITRKGHGVSCPELDAALKSYADGCAQNQMQLTRRLLVDRAREILATIPDAPTLNLSDGWLTSFMRRHGMGLRARSLQTDGEGGDAEIQMEPVLTTRVQAAASSSRPRGRRTPSSTPRRAARPAQLGLVTTPTQTVQAPIPVYTGPKRTVLITGADNKTGMAFVQHYLREGWDVIAACPEGDMCFKVTQLAPGKVVAMDPGKKPSVDAAAELLKDVPIDLLINNARVFVKGYMHSTTPEDCVRQYEVNALGPFVVSRALLQNLRLGVRDRGMAFVANVSSRVGSISENVGGGSYGFRASMSALHMFTKTLVADFLPHKIGCVLLHSGIEDKPEGVPTAADVRPEESVAGMAQVVARARLGEPLQLRHFGNGDPIGW</sequence>
<name>A0A8T1VCJ3_9STRA</name>
<evidence type="ECO:0000256" key="3">
    <source>
        <dbReference type="ARBA" id="ARBA00023125"/>
    </source>
</evidence>
<feature type="region of interest" description="Disordered" evidence="4">
    <location>
        <begin position="161"/>
        <end position="187"/>
    </location>
</feature>
<dbReference type="Pfam" id="PF00106">
    <property type="entry name" value="adh_short"/>
    <property type="match status" value="1"/>
</dbReference>
<dbReference type="GO" id="GO:0005737">
    <property type="term" value="C:cytoplasm"/>
    <property type="evidence" value="ECO:0007669"/>
    <property type="project" value="TreeGrafter"/>
</dbReference>
<evidence type="ECO:0000313" key="6">
    <source>
        <dbReference type="EMBL" id="KAG7378666.1"/>
    </source>
</evidence>
<dbReference type="InterPro" id="IPR051468">
    <property type="entry name" value="Fungal_SecMetab_SDRs"/>
</dbReference>
<keyword evidence="3" id="KW-0238">DNA-binding</keyword>
<dbReference type="GO" id="GO:0003677">
    <property type="term" value="F:DNA binding"/>
    <property type="evidence" value="ECO:0007669"/>
    <property type="project" value="UniProtKB-KW"/>
</dbReference>
<feature type="domain" description="HTH CENPB-type" evidence="5">
    <location>
        <begin position="65"/>
        <end position="137"/>
    </location>
</feature>
<dbReference type="InterPro" id="IPR006600">
    <property type="entry name" value="HTH_CenpB_DNA-bd_dom"/>
</dbReference>
<evidence type="ECO:0000256" key="2">
    <source>
        <dbReference type="ARBA" id="ARBA00023002"/>
    </source>
</evidence>
<evidence type="ECO:0000313" key="7">
    <source>
        <dbReference type="Proteomes" id="UP000694044"/>
    </source>
</evidence>
<dbReference type="EMBL" id="JAGDFM010000405">
    <property type="protein sequence ID" value="KAG7378666.1"/>
    <property type="molecule type" value="Genomic_DNA"/>
</dbReference>
<evidence type="ECO:0000259" key="5">
    <source>
        <dbReference type="PROSITE" id="PS51253"/>
    </source>
</evidence>
<dbReference type="PROSITE" id="PS51253">
    <property type="entry name" value="HTH_CENPB"/>
    <property type="match status" value="1"/>
</dbReference>
<dbReference type="Pfam" id="PF03221">
    <property type="entry name" value="HTH_Tnp_Tc5"/>
    <property type="match status" value="1"/>
</dbReference>
<comment type="caution">
    <text evidence="6">The sequence shown here is derived from an EMBL/GenBank/DDBJ whole genome shotgun (WGS) entry which is preliminary data.</text>
</comment>
<dbReference type="AlphaFoldDB" id="A0A8T1VCJ3"/>
<evidence type="ECO:0000256" key="4">
    <source>
        <dbReference type="SAM" id="MobiDB-lite"/>
    </source>
</evidence>
<dbReference type="PANTHER" id="PTHR43544:SF7">
    <property type="entry name" value="NADB-LER2"/>
    <property type="match status" value="1"/>
</dbReference>
<keyword evidence="1" id="KW-0521">NADP</keyword>
<protein>
    <recommendedName>
        <fullName evidence="5">HTH CENPB-type domain-containing protein</fullName>
    </recommendedName>
</protein>
<keyword evidence="7" id="KW-1185">Reference proteome</keyword>
<dbReference type="OrthoDB" id="1933717at2759"/>
<organism evidence="6 7">
    <name type="scientific">Phytophthora pseudosyringae</name>
    <dbReference type="NCBI Taxonomy" id="221518"/>
    <lineage>
        <taxon>Eukaryota</taxon>
        <taxon>Sar</taxon>
        <taxon>Stramenopiles</taxon>
        <taxon>Oomycota</taxon>
        <taxon>Peronosporomycetes</taxon>
        <taxon>Peronosporales</taxon>
        <taxon>Peronosporaceae</taxon>
        <taxon>Phytophthora</taxon>
    </lineage>
</organism>